<dbReference type="AlphaFoldDB" id="A0A9P4M5F7"/>
<feature type="region of interest" description="Disordered" evidence="1">
    <location>
        <begin position="118"/>
        <end position="165"/>
    </location>
</feature>
<accession>A0A9P4M5F7</accession>
<keyword evidence="3" id="KW-1185">Reference proteome</keyword>
<dbReference type="Proteomes" id="UP000799772">
    <property type="component" value="Unassembled WGS sequence"/>
</dbReference>
<name>A0A9P4M5F7_9PEZI</name>
<evidence type="ECO:0000313" key="2">
    <source>
        <dbReference type="EMBL" id="KAF2097780.1"/>
    </source>
</evidence>
<evidence type="ECO:0000313" key="3">
    <source>
        <dbReference type="Proteomes" id="UP000799772"/>
    </source>
</evidence>
<dbReference type="PANTHER" id="PTHR40788:SF2">
    <property type="entry name" value="CLR5 DOMAIN-CONTAINING PROTEIN"/>
    <property type="match status" value="1"/>
</dbReference>
<sequence>MNEILVINAKVDTLDDLYRFGTPSEGRFFYPSEERRTEETTAAMRMAESKLDKFWRYVDKNIRINSKMSFHEFLGISHRTLDRTPPWESKASKPTAFQTMECTKALQSLVLEVEPEKFDKRAAAEGSRKKKKTQKTVYTAPETDDNDPEEARVAPMQHSEPKEKI</sequence>
<organism evidence="2 3">
    <name type="scientific">Rhizodiscina lignyota</name>
    <dbReference type="NCBI Taxonomy" id="1504668"/>
    <lineage>
        <taxon>Eukaryota</taxon>
        <taxon>Fungi</taxon>
        <taxon>Dikarya</taxon>
        <taxon>Ascomycota</taxon>
        <taxon>Pezizomycotina</taxon>
        <taxon>Dothideomycetes</taxon>
        <taxon>Pleosporomycetidae</taxon>
        <taxon>Aulographales</taxon>
        <taxon>Rhizodiscinaceae</taxon>
        <taxon>Rhizodiscina</taxon>
    </lineage>
</organism>
<evidence type="ECO:0000256" key="1">
    <source>
        <dbReference type="SAM" id="MobiDB-lite"/>
    </source>
</evidence>
<comment type="caution">
    <text evidence="2">The sequence shown here is derived from an EMBL/GenBank/DDBJ whole genome shotgun (WGS) entry which is preliminary data.</text>
</comment>
<dbReference type="PANTHER" id="PTHR40788">
    <property type="entry name" value="CLR5 DOMAIN-CONTAINING PROTEIN-RELATED"/>
    <property type="match status" value="1"/>
</dbReference>
<proteinExistence type="predicted"/>
<feature type="compositionally biased region" description="Basic and acidic residues" evidence="1">
    <location>
        <begin position="118"/>
        <end position="127"/>
    </location>
</feature>
<dbReference type="EMBL" id="ML978127">
    <property type="protein sequence ID" value="KAF2097780.1"/>
    <property type="molecule type" value="Genomic_DNA"/>
</dbReference>
<protein>
    <submittedName>
        <fullName evidence="2">Uncharacterized protein</fullName>
    </submittedName>
</protein>
<reference evidence="2" key="1">
    <citation type="journal article" date="2020" name="Stud. Mycol.">
        <title>101 Dothideomycetes genomes: a test case for predicting lifestyles and emergence of pathogens.</title>
        <authorList>
            <person name="Haridas S."/>
            <person name="Albert R."/>
            <person name="Binder M."/>
            <person name="Bloem J."/>
            <person name="Labutti K."/>
            <person name="Salamov A."/>
            <person name="Andreopoulos B."/>
            <person name="Baker S."/>
            <person name="Barry K."/>
            <person name="Bills G."/>
            <person name="Bluhm B."/>
            <person name="Cannon C."/>
            <person name="Castanera R."/>
            <person name="Culley D."/>
            <person name="Daum C."/>
            <person name="Ezra D."/>
            <person name="Gonzalez J."/>
            <person name="Henrissat B."/>
            <person name="Kuo A."/>
            <person name="Liang C."/>
            <person name="Lipzen A."/>
            <person name="Lutzoni F."/>
            <person name="Magnuson J."/>
            <person name="Mondo S."/>
            <person name="Nolan M."/>
            <person name="Ohm R."/>
            <person name="Pangilinan J."/>
            <person name="Park H.-J."/>
            <person name="Ramirez L."/>
            <person name="Alfaro M."/>
            <person name="Sun H."/>
            <person name="Tritt A."/>
            <person name="Yoshinaga Y."/>
            <person name="Zwiers L.-H."/>
            <person name="Turgeon B."/>
            <person name="Goodwin S."/>
            <person name="Spatafora J."/>
            <person name="Crous P."/>
            <person name="Grigoriev I."/>
        </authorList>
    </citation>
    <scope>NUCLEOTIDE SEQUENCE</scope>
    <source>
        <strain evidence="2">CBS 133067</strain>
    </source>
</reference>
<gene>
    <name evidence="2" type="ORF">NA57DRAFT_76588</name>
</gene>